<dbReference type="InterPro" id="IPR024072">
    <property type="entry name" value="DHFR-like_dom_sf"/>
</dbReference>
<dbReference type="PANTHER" id="PTHR21327">
    <property type="entry name" value="GTP CYCLOHYDROLASE II-RELATED"/>
    <property type="match status" value="1"/>
</dbReference>
<dbReference type="SUPFAM" id="SSF142695">
    <property type="entry name" value="RibA-like"/>
    <property type="match status" value="1"/>
</dbReference>
<comment type="pathway">
    <text evidence="2">Cofactor biosynthesis; riboflavin biosynthesis; 5-amino-6-(D-ribitylamino)uracil from GTP: step 1/4.</text>
</comment>
<dbReference type="EC" id="3.5.4.25" evidence="3"/>
<evidence type="ECO:0000259" key="11">
    <source>
        <dbReference type="Pfam" id="PF00925"/>
    </source>
</evidence>
<dbReference type="PANTHER" id="PTHR21327:SF18">
    <property type="entry name" value="3,4-DIHYDROXY-2-BUTANONE 4-PHOSPHATE SYNTHASE"/>
    <property type="match status" value="1"/>
</dbReference>
<comment type="catalytic activity">
    <reaction evidence="10">
        <text>GTP + 4 H2O = 2,5-diamino-6-hydroxy-4-(5-phosphoribosylamino)-pyrimidine + formate + 2 phosphate + 3 H(+)</text>
        <dbReference type="Rhea" id="RHEA:23704"/>
        <dbReference type="ChEBI" id="CHEBI:15377"/>
        <dbReference type="ChEBI" id="CHEBI:15378"/>
        <dbReference type="ChEBI" id="CHEBI:15740"/>
        <dbReference type="ChEBI" id="CHEBI:37565"/>
        <dbReference type="ChEBI" id="CHEBI:43474"/>
        <dbReference type="ChEBI" id="CHEBI:58614"/>
        <dbReference type="EC" id="3.5.4.25"/>
    </reaction>
</comment>
<evidence type="ECO:0000256" key="7">
    <source>
        <dbReference type="ARBA" id="ARBA00022801"/>
    </source>
</evidence>
<evidence type="ECO:0000256" key="3">
    <source>
        <dbReference type="ARBA" id="ARBA00012762"/>
    </source>
</evidence>
<dbReference type="GO" id="GO:0003935">
    <property type="term" value="F:GTP cyclohydrolase II activity"/>
    <property type="evidence" value="ECO:0007669"/>
    <property type="project" value="UniProtKB-EC"/>
</dbReference>
<comment type="cofactor">
    <cofactor evidence="1">
        <name>Zn(2+)</name>
        <dbReference type="ChEBI" id="CHEBI:29105"/>
    </cofactor>
</comment>
<evidence type="ECO:0000256" key="9">
    <source>
        <dbReference type="ARBA" id="ARBA00023134"/>
    </source>
</evidence>
<sequence>MNGVRELVHVMLPTQFGEFQATAFEVHTGLVYLALAKGDLPGGGAVLTRLHSECLTGDALGSLRCECGVQLRLALRRIAAEGRGLLLYATGHEGRGVGLVNKLRAYVEQDDGADTVDADLRLGLPVDGRRYDAAAAAVLHALGIGAVRLLTNNRDKVRGLREAGITVEGMEPLRTAAHSRNAGYLATEERRLGHLGTAGEELEPAPSPPPDAVHLLGDVDPPADRPYVVLKYAQTLDGRIATAGGDSKWISGEEERVVSHALRAACDAVMVGVGTVLRDDPRLTVRLVPGASPLRVVLDSTLRTPSNALLLDGDPVTVVLTTDRATEHDRKRLRETGAGIRVLPPGPGGVDLVAGLRVLRECGVRSLLVEGGARVITSLLSAGLVDRVVVGTAPKIIGAGTEAVGDLGITRVAEGIALRNRSVHLTADDVVTAWDVY</sequence>
<dbReference type="Gene3D" id="3.40.430.10">
    <property type="entry name" value="Dihydrofolate Reductase, subunit A"/>
    <property type="match status" value="1"/>
</dbReference>
<dbReference type="Pfam" id="PF01872">
    <property type="entry name" value="RibD_C"/>
    <property type="match status" value="1"/>
</dbReference>
<evidence type="ECO:0000259" key="12">
    <source>
        <dbReference type="Pfam" id="PF01872"/>
    </source>
</evidence>
<name>A0ABX1SEK5_9PSEU</name>
<dbReference type="InterPro" id="IPR032677">
    <property type="entry name" value="GTP_cyclohydro_II"/>
</dbReference>
<evidence type="ECO:0000256" key="2">
    <source>
        <dbReference type="ARBA" id="ARBA00004853"/>
    </source>
</evidence>
<accession>A0ABX1SEK5</accession>
<dbReference type="NCBIfam" id="NF001591">
    <property type="entry name" value="PRK00393.1"/>
    <property type="match status" value="1"/>
</dbReference>
<dbReference type="EMBL" id="JAAXLA010000046">
    <property type="protein sequence ID" value="NMH99999.1"/>
    <property type="molecule type" value="Genomic_DNA"/>
</dbReference>
<evidence type="ECO:0000256" key="5">
    <source>
        <dbReference type="ARBA" id="ARBA00022723"/>
    </source>
</evidence>
<dbReference type="Proteomes" id="UP000820669">
    <property type="component" value="Unassembled WGS sequence"/>
</dbReference>
<keyword evidence="4" id="KW-0686">Riboflavin biosynthesis</keyword>
<dbReference type="NCBIfam" id="TIGR00227">
    <property type="entry name" value="ribD_Cterm"/>
    <property type="match status" value="1"/>
</dbReference>
<evidence type="ECO:0000256" key="4">
    <source>
        <dbReference type="ARBA" id="ARBA00022619"/>
    </source>
</evidence>
<comment type="caution">
    <text evidence="13">The sequence shown here is derived from an EMBL/GenBank/DDBJ whole genome shotgun (WGS) entry which is preliminary data.</text>
</comment>
<dbReference type="SUPFAM" id="SSF53597">
    <property type="entry name" value="Dihydrofolate reductase-like"/>
    <property type="match status" value="1"/>
</dbReference>
<keyword evidence="14" id="KW-1185">Reference proteome</keyword>
<evidence type="ECO:0000256" key="6">
    <source>
        <dbReference type="ARBA" id="ARBA00022741"/>
    </source>
</evidence>
<keyword evidence="7 13" id="KW-0378">Hydrolase</keyword>
<dbReference type="Gene3D" id="3.40.50.10990">
    <property type="entry name" value="GTP cyclohydrolase II"/>
    <property type="match status" value="1"/>
</dbReference>
<reference evidence="13 14" key="1">
    <citation type="submission" date="2020-04" db="EMBL/GenBank/DDBJ databases">
        <authorList>
            <person name="Klaysubun C."/>
            <person name="Duangmal K."/>
            <person name="Lipun K."/>
        </authorList>
    </citation>
    <scope>NUCLEOTIDE SEQUENCE [LARGE SCALE GENOMIC DNA]</scope>
    <source>
        <strain evidence="13 14">K10HN5</strain>
    </source>
</reference>
<dbReference type="Pfam" id="PF00925">
    <property type="entry name" value="GTP_cyclohydro2"/>
    <property type="match status" value="1"/>
</dbReference>
<dbReference type="InterPro" id="IPR000926">
    <property type="entry name" value="RibA"/>
</dbReference>
<evidence type="ECO:0000313" key="13">
    <source>
        <dbReference type="EMBL" id="NMH99999.1"/>
    </source>
</evidence>
<feature type="domain" description="Bacterial bifunctional deaminase-reductase C-terminal" evidence="12">
    <location>
        <begin position="226"/>
        <end position="429"/>
    </location>
</feature>
<organism evidence="13 14">
    <name type="scientific">Pseudonocardia acidicola</name>
    <dbReference type="NCBI Taxonomy" id="2724939"/>
    <lineage>
        <taxon>Bacteria</taxon>
        <taxon>Bacillati</taxon>
        <taxon>Actinomycetota</taxon>
        <taxon>Actinomycetes</taxon>
        <taxon>Pseudonocardiales</taxon>
        <taxon>Pseudonocardiaceae</taxon>
        <taxon>Pseudonocardia</taxon>
    </lineage>
</organism>
<dbReference type="InterPro" id="IPR002734">
    <property type="entry name" value="RibDG_C"/>
</dbReference>
<gene>
    <name evidence="13" type="primary">ribA</name>
    <name evidence="13" type="ORF">HF526_22205</name>
</gene>
<protein>
    <recommendedName>
        <fullName evidence="3">GTP cyclohydrolase II</fullName>
        <ecNumber evidence="3">3.5.4.25</ecNumber>
    </recommendedName>
</protein>
<proteinExistence type="predicted"/>
<dbReference type="CDD" id="cd00641">
    <property type="entry name" value="GTP_cyclohydro2"/>
    <property type="match status" value="1"/>
</dbReference>
<keyword evidence="9" id="KW-0342">GTP-binding</keyword>
<keyword evidence="8" id="KW-0862">Zinc</keyword>
<evidence type="ECO:0000256" key="10">
    <source>
        <dbReference type="ARBA" id="ARBA00049295"/>
    </source>
</evidence>
<feature type="domain" description="GTP cyclohydrolase II" evidence="11">
    <location>
        <begin position="9"/>
        <end position="169"/>
    </location>
</feature>
<evidence type="ECO:0000313" key="14">
    <source>
        <dbReference type="Proteomes" id="UP000820669"/>
    </source>
</evidence>
<keyword evidence="5" id="KW-0479">Metal-binding</keyword>
<keyword evidence="6" id="KW-0547">Nucleotide-binding</keyword>
<dbReference type="InterPro" id="IPR011549">
    <property type="entry name" value="RibD_C"/>
</dbReference>
<evidence type="ECO:0000256" key="8">
    <source>
        <dbReference type="ARBA" id="ARBA00022833"/>
    </source>
</evidence>
<dbReference type="InterPro" id="IPR036144">
    <property type="entry name" value="RibA-like_sf"/>
</dbReference>
<dbReference type="RefSeq" id="WP_169383477.1">
    <property type="nucleotide sequence ID" value="NZ_JAAXLA010000046.1"/>
</dbReference>
<evidence type="ECO:0000256" key="1">
    <source>
        <dbReference type="ARBA" id="ARBA00001947"/>
    </source>
</evidence>